<sequence>MTGHARRECILCLALQDCPAGVTGKMQGRQASETQKASCLKSPSLTNRGVLDSKG</sequence>
<dbReference type="Proteomes" id="UP000248786">
    <property type="component" value="Unassembled WGS sequence"/>
</dbReference>
<accession>A0A328EM38</accession>
<protein>
    <submittedName>
        <fullName evidence="1">Uncharacterized protein</fullName>
    </submittedName>
</protein>
<proteinExistence type="predicted"/>
<organism evidence="1 4">
    <name type="scientific">Dehalococcoides mccartyi</name>
    <dbReference type="NCBI Taxonomy" id="61435"/>
    <lineage>
        <taxon>Bacteria</taxon>
        <taxon>Bacillati</taxon>
        <taxon>Chloroflexota</taxon>
        <taxon>Dehalococcoidia</taxon>
        <taxon>Dehalococcoidales</taxon>
        <taxon>Dehalococcoidaceae</taxon>
        <taxon>Dehalococcoides</taxon>
    </lineage>
</organism>
<evidence type="ECO:0000313" key="2">
    <source>
        <dbReference type="EMBL" id="RAL70241.1"/>
    </source>
</evidence>
<dbReference type="AlphaFoldDB" id="A0A328EM38"/>
<evidence type="ECO:0000313" key="1">
    <source>
        <dbReference type="EMBL" id="RAL69106.1"/>
    </source>
</evidence>
<reference evidence="3 4" key="1">
    <citation type="submission" date="2018-05" db="EMBL/GenBank/DDBJ databases">
        <title>Draft genome sequences of Dehalococcoides mccartyi strains RC and KS.</title>
        <authorList>
            <person name="Higgins S.A."/>
            <person name="Padilla-Crespo E."/>
            <person name="Loeffler F.E."/>
        </authorList>
    </citation>
    <scope>NUCLEOTIDE SEQUENCE [LARGE SCALE GENOMIC DNA]</scope>
    <source>
        <strain evidence="2 3">KS</strain>
        <strain evidence="1 4">RC</strain>
    </source>
</reference>
<gene>
    <name evidence="2" type="ORF">C1G86_1115</name>
    <name evidence="1" type="ORF">C1G87_1080</name>
</gene>
<dbReference type="EMBL" id="QGLC01000011">
    <property type="protein sequence ID" value="RAL69106.1"/>
    <property type="molecule type" value="Genomic_DNA"/>
</dbReference>
<dbReference type="EMBL" id="QGLD01000011">
    <property type="protein sequence ID" value="RAL70241.1"/>
    <property type="molecule type" value="Genomic_DNA"/>
</dbReference>
<dbReference type="Proteomes" id="UP000249146">
    <property type="component" value="Unassembled WGS sequence"/>
</dbReference>
<evidence type="ECO:0000313" key="3">
    <source>
        <dbReference type="Proteomes" id="UP000248786"/>
    </source>
</evidence>
<evidence type="ECO:0000313" key="4">
    <source>
        <dbReference type="Proteomes" id="UP000249146"/>
    </source>
</evidence>
<name>A0A328EM38_9CHLR</name>
<comment type="caution">
    <text evidence="1">The sequence shown here is derived from an EMBL/GenBank/DDBJ whole genome shotgun (WGS) entry which is preliminary data.</text>
</comment>